<dbReference type="Proteomes" id="UP000307440">
    <property type="component" value="Unassembled WGS sequence"/>
</dbReference>
<accession>A0A5C3KLZ4</accession>
<dbReference type="EMBL" id="ML210272">
    <property type="protein sequence ID" value="TFK21306.1"/>
    <property type="molecule type" value="Genomic_DNA"/>
</dbReference>
<feature type="chain" id="PRO_5022743960" evidence="1">
    <location>
        <begin position="19"/>
        <end position="120"/>
    </location>
</feature>
<evidence type="ECO:0000256" key="1">
    <source>
        <dbReference type="SAM" id="SignalP"/>
    </source>
</evidence>
<gene>
    <name evidence="2" type="ORF">FA15DRAFT_658427</name>
</gene>
<evidence type="ECO:0000313" key="2">
    <source>
        <dbReference type="EMBL" id="TFK21306.1"/>
    </source>
</evidence>
<name>A0A5C3KLZ4_COPMA</name>
<keyword evidence="1" id="KW-0732">Signal</keyword>
<reference evidence="2 3" key="1">
    <citation type="journal article" date="2019" name="Nat. Ecol. Evol.">
        <title>Megaphylogeny resolves global patterns of mushroom evolution.</title>
        <authorList>
            <person name="Varga T."/>
            <person name="Krizsan K."/>
            <person name="Foldi C."/>
            <person name="Dima B."/>
            <person name="Sanchez-Garcia M."/>
            <person name="Sanchez-Ramirez S."/>
            <person name="Szollosi G.J."/>
            <person name="Szarkandi J.G."/>
            <person name="Papp V."/>
            <person name="Albert L."/>
            <person name="Andreopoulos W."/>
            <person name="Angelini C."/>
            <person name="Antonin V."/>
            <person name="Barry K.W."/>
            <person name="Bougher N.L."/>
            <person name="Buchanan P."/>
            <person name="Buyck B."/>
            <person name="Bense V."/>
            <person name="Catcheside P."/>
            <person name="Chovatia M."/>
            <person name="Cooper J."/>
            <person name="Damon W."/>
            <person name="Desjardin D."/>
            <person name="Finy P."/>
            <person name="Geml J."/>
            <person name="Haridas S."/>
            <person name="Hughes K."/>
            <person name="Justo A."/>
            <person name="Karasinski D."/>
            <person name="Kautmanova I."/>
            <person name="Kiss B."/>
            <person name="Kocsube S."/>
            <person name="Kotiranta H."/>
            <person name="LaButti K.M."/>
            <person name="Lechner B.E."/>
            <person name="Liimatainen K."/>
            <person name="Lipzen A."/>
            <person name="Lukacs Z."/>
            <person name="Mihaltcheva S."/>
            <person name="Morgado L.N."/>
            <person name="Niskanen T."/>
            <person name="Noordeloos M.E."/>
            <person name="Ohm R.A."/>
            <person name="Ortiz-Santana B."/>
            <person name="Ovrebo C."/>
            <person name="Racz N."/>
            <person name="Riley R."/>
            <person name="Savchenko A."/>
            <person name="Shiryaev A."/>
            <person name="Soop K."/>
            <person name="Spirin V."/>
            <person name="Szebenyi C."/>
            <person name="Tomsovsky M."/>
            <person name="Tulloss R.E."/>
            <person name="Uehling J."/>
            <person name="Grigoriev I.V."/>
            <person name="Vagvolgyi C."/>
            <person name="Papp T."/>
            <person name="Martin F.M."/>
            <person name="Miettinen O."/>
            <person name="Hibbett D.S."/>
            <person name="Nagy L.G."/>
        </authorList>
    </citation>
    <scope>NUCLEOTIDE SEQUENCE [LARGE SCALE GENOMIC DNA]</scope>
    <source>
        <strain evidence="2 3">CBS 121175</strain>
    </source>
</reference>
<organism evidence="2 3">
    <name type="scientific">Coprinopsis marcescibilis</name>
    <name type="common">Agaric fungus</name>
    <name type="synonym">Psathyrella marcescibilis</name>
    <dbReference type="NCBI Taxonomy" id="230819"/>
    <lineage>
        <taxon>Eukaryota</taxon>
        <taxon>Fungi</taxon>
        <taxon>Dikarya</taxon>
        <taxon>Basidiomycota</taxon>
        <taxon>Agaricomycotina</taxon>
        <taxon>Agaricomycetes</taxon>
        <taxon>Agaricomycetidae</taxon>
        <taxon>Agaricales</taxon>
        <taxon>Agaricineae</taxon>
        <taxon>Psathyrellaceae</taxon>
        <taxon>Coprinopsis</taxon>
    </lineage>
</organism>
<feature type="signal peptide" evidence="1">
    <location>
        <begin position="1"/>
        <end position="18"/>
    </location>
</feature>
<proteinExistence type="predicted"/>
<keyword evidence="3" id="KW-1185">Reference proteome</keyword>
<dbReference type="AlphaFoldDB" id="A0A5C3KLZ4"/>
<protein>
    <submittedName>
        <fullName evidence="2">Uncharacterized protein</fullName>
    </submittedName>
</protein>
<sequence>MAFKRLCGLLVSRLGSLATCNYASTPAEVGVESSTDSHNKAFITSLPRTHLRLLPTMRLVPDPFTVLSTSIGVAMLSFAVVRAQDLPSLVDRETEVDRGINCDQYYDNDLDIRQLSSTKR</sequence>
<evidence type="ECO:0000313" key="3">
    <source>
        <dbReference type="Proteomes" id="UP000307440"/>
    </source>
</evidence>